<dbReference type="Proteomes" id="UP000796761">
    <property type="component" value="Unassembled WGS sequence"/>
</dbReference>
<gene>
    <name evidence="2" type="ORF">HGM15179_021209</name>
</gene>
<feature type="domain" description="Parvovirus non-structural protein 1 helicase" evidence="1">
    <location>
        <begin position="212"/>
        <end position="256"/>
    </location>
</feature>
<dbReference type="AlphaFoldDB" id="A0A8K1D6E8"/>
<name>A0A8K1D6E8_9PASS</name>
<evidence type="ECO:0000259" key="1">
    <source>
        <dbReference type="Pfam" id="PF01057"/>
    </source>
</evidence>
<dbReference type="Pfam" id="PF01057">
    <property type="entry name" value="Parvo_NS1"/>
    <property type="match status" value="1"/>
</dbReference>
<organism evidence="2 3">
    <name type="scientific">Zosterops borbonicus</name>
    <dbReference type="NCBI Taxonomy" id="364589"/>
    <lineage>
        <taxon>Eukaryota</taxon>
        <taxon>Metazoa</taxon>
        <taxon>Chordata</taxon>
        <taxon>Craniata</taxon>
        <taxon>Vertebrata</taxon>
        <taxon>Euteleostomi</taxon>
        <taxon>Archelosauria</taxon>
        <taxon>Archosauria</taxon>
        <taxon>Dinosauria</taxon>
        <taxon>Saurischia</taxon>
        <taxon>Theropoda</taxon>
        <taxon>Coelurosauria</taxon>
        <taxon>Aves</taxon>
        <taxon>Neognathae</taxon>
        <taxon>Neoaves</taxon>
        <taxon>Telluraves</taxon>
        <taxon>Australaves</taxon>
        <taxon>Passeriformes</taxon>
        <taxon>Sylvioidea</taxon>
        <taxon>Zosteropidae</taxon>
        <taxon>Zosterops</taxon>
    </lineage>
</organism>
<sequence length="941" mass="107638">MHGEPITDPLPYALFLNNMTMFEGWAITGEYNKDGIFHTHAMIKTGSRTDSVRRSIRVTWDNLLLTTTFRNVVGGVSTMDILKLQRCHKPSSMFAYMMKGPLWAMTSTENYLQYMFDIDGWEFNKRFQPSDQETPDVSPDMNTMTKEIIDLIVCNACKTFDDCLRCGGPIMSKYLHRPGLQAIVNNCLQFVKSTGSTWKLALYETYEPDPTCIHQILLHQGIKPCDFDIAFHAWIKKTDSKRNTICIQGPSNTERLNSAVNAVIAEQAAAARVLLASQALAECRQQNNPYLPGASLFGPTRSQMYGPDPCLEQEKELAEAQAAKAAAQISNAPTEQNTAVAPAIQLADTWDSSELFQPDTMNVDLPELESMWSPTSVEEILDMIAGNLGEEGGEDEELERLMAAVEIIGENTCLFYIIGMADTFKAENTWMAYIANMPYIYPVDERDTIGAVPINTGWHIFPNMLWRHFLTPKQWALLQMNYEAYHVESITFQVFNMIPMTTQLAIQGTTIFTAFNNCIYGLAYSDKFYETNWENWYNTLLNDDNHNLLYKEGQICEANASSKRRYILPTYQWQPANARSRCPRTYDNWHFGNSVTASAVYPGGAAAVASNNNYADRPSGVIWDPMNRPEDLMEIRPGKNAIKMHWDCHPCDAERWLNLDQLAWWYPYLPEGPYHATHLRPGEYKLTSECDPDRLASRYEADPSINDYTIPNWADMPVTPMAWWWKEMQESIAIPQVKEQWQQHRMNQFFVGTEHELYKYGPHQMFIKMIPLFDDNGTHIQCTANISVKTTLTLKVKKRRSAIYAPTWGPFSWFDLYTAQGKHRRFAPSLIRYKTGGARRTWQNLGDTLEENIAHPRETPYNYTEVNPHGSGQGGTRFRRAVPKATYSKRTDSVNLDTGRVQPTAPPMELMEEETNEIYNDTLPKYDKLYPPVDQLKIHQV</sequence>
<protein>
    <recommendedName>
        <fullName evidence="1">Parvovirus non-structural protein 1 helicase domain-containing protein</fullName>
    </recommendedName>
</protein>
<evidence type="ECO:0000313" key="3">
    <source>
        <dbReference type="Proteomes" id="UP000796761"/>
    </source>
</evidence>
<evidence type="ECO:0000313" key="2">
    <source>
        <dbReference type="EMBL" id="TRZ05897.1"/>
    </source>
</evidence>
<dbReference type="EMBL" id="SWJQ01003207">
    <property type="protein sequence ID" value="TRZ05897.1"/>
    <property type="molecule type" value="Genomic_DNA"/>
</dbReference>
<dbReference type="Gene3D" id="3.40.50.300">
    <property type="entry name" value="P-loop containing nucleotide triphosphate hydrolases"/>
    <property type="match status" value="1"/>
</dbReference>
<dbReference type="InterPro" id="IPR027417">
    <property type="entry name" value="P-loop_NTPase"/>
</dbReference>
<reference evidence="2" key="1">
    <citation type="submission" date="2019-04" db="EMBL/GenBank/DDBJ databases">
        <title>Genome assembly of Zosterops borbonicus 15179.</title>
        <authorList>
            <person name="Leroy T."/>
            <person name="Anselmetti Y."/>
            <person name="Tilak M.-K."/>
            <person name="Nabholz B."/>
        </authorList>
    </citation>
    <scope>NUCLEOTIDE SEQUENCE</scope>
    <source>
        <strain evidence="2">HGM_15179</strain>
        <tissue evidence="2">Muscle</tissue>
    </source>
</reference>
<accession>A0A8K1D6E8</accession>
<dbReference type="GO" id="GO:0019079">
    <property type="term" value="P:viral genome replication"/>
    <property type="evidence" value="ECO:0007669"/>
    <property type="project" value="InterPro"/>
</dbReference>
<comment type="caution">
    <text evidence="2">The sequence shown here is derived from an EMBL/GenBank/DDBJ whole genome shotgun (WGS) entry which is preliminary data.</text>
</comment>
<proteinExistence type="predicted"/>
<dbReference type="InterPro" id="IPR001257">
    <property type="entry name" value="Parvovirus_NS1_helicase"/>
</dbReference>
<keyword evidence="3" id="KW-1185">Reference proteome</keyword>